<dbReference type="VEuPathDB" id="TrichDB:TRFO_32070"/>
<evidence type="ECO:0000256" key="5">
    <source>
        <dbReference type="ARBA" id="ARBA00045851"/>
    </source>
</evidence>
<dbReference type="GeneID" id="94842997"/>
<proteinExistence type="predicted"/>
<dbReference type="AlphaFoldDB" id="A0A1J4JR10"/>
<evidence type="ECO:0000256" key="3">
    <source>
        <dbReference type="ARBA" id="ARBA00023329"/>
    </source>
</evidence>
<name>A0A1J4JR10_9EUKA</name>
<dbReference type="PANTHER" id="PTHR46511">
    <property type="entry name" value="MORN REPEAT-CONTAINING PROTEIN 3"/>
    <property type="match status" value="1"/>
</dbReference>
<protein>
    <recommendedName>
        <fullName evidence="4">MORN repeat-containing protein 3</fullName>
    </recommendedName>
</protein>
<dbReference type="Gene3D" id="2.20.110.10">
    <property type="entry name" value="Histone H3 K4-specific methyltransferase SET7/9 N-terminal domain"/>
    <property type="match status" value="2"/>
</dbReference>
<comment type="function">
    <text evidence="5">Assembles a suppression complex (suppresome) by tethering SIRT1 and MDM2 to regulate composite modifications of p53/TP53. Confers both deacetylation-mediated functional inactivation, by SIRT1, and ubiquitination-dependent degradation, by MDM2, of p53/TP53, promoting a proliferative and cell survival behaviors. May play a role in the regulation of spermatogenesis.</text>
</comment>
<reference evidence="6" key="1">
    <citation type="submission" date="2016-10" db="EMBL/GenBank/DDBJ databases">
        <authorList>
            <person name="Benchimol M."/>
            <person name="Almeida L.G."/>
            <person name="Vasconcelos A.T."/>
            <person name="Perreira-Neves A."/>
            <person name="Rosa I.A."/>
            <person name="Tasca T."/>
            <person name="Bogo M.R."/>
            <person name="de Souza W."/>
        </authorList>
    </citation>
    <scope>NUCLEOTIDE SEQUENCE [LARGE SCALE GENOMIC DNA]</scope>
    <source>
        <strain evidence="6">K</strain>
    </source>
</reference>
<comment type="caution">
    <text evidence="6">The sequence shown here is derived from an EMBL/GenBank/DDBJ whole genome shotgun (WGS) entry which is preliminary data.</text>
</comment>
<keyword evidence="7" id="KW-1185">Reference proteome</keyword>
<evidence type="ECO:0000313" key="7">
    <source>
        <dbReference type="Proteomes" id="UP000179807"/>
    </source>
</evidence>
<evidence type="ECO:0000256" key="4">
    <source>
        <dbReference type="ARBA" id="ARBA00039854"/>
    </source>
</evidence>
<dbReference type="SMART" id="SM00698">
    <property type="entry name" value="MORN"/>
    <property type="match status" value="6"/>
</dbReference>
<comment type="subcellular location">
    <subcellularLocation>
        <location evidence="1">Cytoplasmic vesicle</location>
        <location evidence="1">Secretory vesicle</location>
        <location evidence="1">Acrosome</location>
    </subcellularLocation>
</comment>
<evidence type="ECO:0000313" key="6">
    <source>
        <dbReference type="EMBL" id="OHT01186.1"/>
    </source>
</evidence>
<dbReference type="SUPFAM" id="SSF82185">
    <property type="entry name" value="Histone H3 K4-specific methyltransferase SET7/9 N-terminal domain"/>
    <property type="match status" value="2"/>
</dbReference>
<keyword evidence="3" id="KW-0968">Cytoplasmic vesicle</keyword>
<dbReference type="EMBL" id="MLAK01000924">
    <property type="protein sequence ID" value="OHT01186.1"/>
    <property type="molecule type" value="Genomic_DNA"/>
</dbReference>
<dbReference type="RefSeq" id="XP_068354322.1">
    <property type="nucleotide sequence ID" value="XM_068508293.1"/>
</dbReference>
<dbReference type="InterPro" id="IPR052472">
    <property type="entry name" value="MORN3"/>
</dbReference>
<dbReference type="InterPro" id="IPR003409">
    <property type="entry name" value="MORN"/>
</dbReference>
<evidence type="ECO:0000256" key="2">
    <source>
        <dbReference type="ARBA" id="ARBA00022737"/>
    </source>
</evidence>
<dbReference type="Pfam" id="PF02493">
    <property type="entry name" value="MORN"/>
    <property type="match status" value="6"/>
</dbReference>
<dbReference type="Proteomes" id="UP000179807">
    <property type="component" value="Unassembled WGS sequence"/>
</dbReference>
<accession>A0A1J4JR10</accession>
<keyword evidence="2" id="KW-0677">Repeat</keyword>
<evidence type="ECO:0000256" key="1">
    <source>
        <dbReference type="ARBA" id="ARBA00004218"/>
    </source>
</evidence>
<organism evidence="6 7">
    <name type="scientific">Tritrichomonas foetus</name>
    <dbReference type="NCBI Taxonomy" id="1144522"/>
    <lineage>
        <taxon>Eukaryota</taxon>
        <taxon>Metamonada</taxon>
        <taxon>Parabasalia</taxon>
        <taxon>Tritrichomonadida</taxon>
        <taxon>Tritrichomonadidae</taxon>
        <taxon>Tritrichomonas</taxon>
    </lineage>
</organism>
<dbReference type="PANTHER" id="PTHR46511:SF1">
    <property type="entry name" value="MORN REPEAT-CONTAINING PROTEIN 3"/>
    <property type="match status" value="1"/>
</dbReference>
<gene>
    <name evidence="6" type="ORF">TRFO_32070</name>
</gene>
<dbReference type="OrthoDB" id="270720at2759"/>
<dbReference type="GO" id="GO:0001669">
    <property type="term" value="C:acrosomal vesicle"/>
    <property type="evidence" value="ECO:0007669"/>
    <property type="project" value="UniProtKB-SubCell"/>
</dbReference>
<sequence>MSEYDSREQQQYYEEEDVRSVSNASADFFGEIFSAGDGVTPKVLQDRIKKRKPNPGCYLTSKKFANIRFGERCTRGITVRAKWHDVDDKANKNGMRQLIVLDDGTEYVGEWLNNLRHGTGRHFTAEGYYDGQFVEDLYEGKGEYYLWSEETNCNQPGVWLLYSGEWLAGKFSGVGVKYEQNKDTYEGEFLKGKRCGQGKMYYANQDLYEGEWENDLRNGHGQLIKANGDRFDGIYKDDKRNGEGELHILATKRRLEGVWVDDMMKCGSYYDEQEDPVYVQPDDITGTTDGMIPKLELQDPEGVLNQVKSTL</sequence>